<keyword evidence="3" id="KW-1185">Reference proteome</keyword>
<comment type="caution">
    <text evidence="2">The sequence shown here is derived from an EMBL/GenBank/DDBJ whole genome shotgun (WGS) entry which is preliminary data.</text>
</comment>
<feature type="signal peptide" evidence="1">
    <location>
        <begin position="1"/>
        <end position="18"/>
    </location>
</feature>
<evidence type="ECO:0008006" key="4">
    <source>
        <dbReference type="Google" id="ProtNLM"/>
    </source>
</evidence>
<dbReference type="OrthoDB" id="3226519at2759"/>
<organism evidence="2 3">
    <name type="scientific">Steccherinum ochraceum</name>
    <dbReference type="NCBI Taxonomy" id="92696"/>
    <lineage>
        <taxon>Eukaryota</taxon>
        <taxon>Fungi</taxon>
        <taxon>Dikarya</taxon>
        <taxon>Basidiomycota</taxon>
        <taxon>Agaricomycotina</taxon>
        <taxon>Agaricomycetes</taxon>
        <taxon>Polyporales</taxon>
        <taxon>Steccherinaceae</taxon>
        <taxon>Steccherinum</taxon>
    </lineage>
</organism>
<gene>
    <name evidence="2" type="ORF">EIP91_001465</name>
</gene>
<evidence type="ECO:0000256" key="1">
    <source>
        <dbReference type="SAM" id="SignalP"/>
    </source>
</evidence>
<reference evidence="2 3" key="1">
    <citation type="submission" date="2018-11" db="EMBL/GenBank/DDBJ databases">
        <title>Genome assembly of Steccherinum ochraceum LE-BIN_3174, the white-rot fungus of the Steccherinaceae family (The Residual Polyporoid clade, Polyporales, Basidiomycota).</title>
        <authorList>
            <person name="Fedorova T.V."/>
            <person name="Glazunova O.A."/>
            <person name="Landesman E.O."/>
            <person name="Moiseenko K.V."/>
            <person name="Psurtseva N.V."/>
            <person name="Savinova O.S."/>
            <person name="Shakhova N.V."/>
            <person name="Tyazhelova T.V."/>
            <person name="Vasina D.V."/>
        </authorList>
    </citation>
    <scope>NUCLEOTIDE SEQUENCE [LARGE SCALE GENOMIC DNA]</scope>
    <source>
        <strain evidence="2 3">LE-BIN_3174</strain>
    </source>
</reference>
<evidence type="ECO:0000313" key="2">
    <source>
        <dbReference type="EMBL" id="TCD66359.1"/>
    </source>
</evidence>
<proteinExistence type="predicted"/>
<sequence>MHFFTVFLALVALPAVFAVAISDDVLSLCDSPSVVSETFIGAEKNVQVQALKCANDLVPREANIIKKRATPVNVCGATCDTNCFVPSGGGPDPNECHVISDALLFDSENVGALFNITTNAAMAMITMKFRSCETYFLNQAGLDLTYCRTDWGGVIDWVAFNCQAPPERSRRQLRCAQPTMVYSSSTLLKKIIGSRFKLC</sequence>
<accession>A0A4R0RMF3</accession>
<feature type="chain" id="PRO_5020882637" description="Cyanovirin-N domain-containing protein" evidence="1">
    <location>
        <begin position="19"/>
        <end position="199"/>
    </location>
</feature>
<dbReference type="AlphaFoldDB" id="A0A4R0RMF3"/>
<protein>
    <recommendedName>
        <fullName evidence="4">Cyanovirin-N domain-containing protein</fullName>
    </recommendedName>
</protein>
<keyword evidence="1" id="KW-0732">Signal</keyword>
<dbReference type="Proteomes" id="UP000292702">
    <property type="component" value="Unassembled WGS sequence"/>
</dbReference>
<dbReference type="EMBL" id="RWJN01000138">
    <property type="protein sequence ID" value="TCD66359.1"/>
    <property type="molecule type" value="Genomic_DNA"/>
</dbReference>
<evidence type="ECO:0000313" key="3">
    <source>
        <dbReference type="Proteomes" id="UP000292702"/>
    </source>
</evidence>
<name>A0A4R0RMF3_9APHY</name>